<evidence type="ECO:0000313" key="1">
    <source>
        <dbReference type="EMBL" id="RIV73257.1"/>
    </source>
</evidence>
<dbReference type="AlphaFoldDB" id="A0A418NBY3"/>
<dbReference type="Proteomes" id="UP000284189">
    <property type="component" value="Unassembled WGS sequence"/>
</dbReference>
<comment type="caution">
    <text evidence="1">The sequence shown here is derived from an EMBL/GenBank/DDBJ whole genome shotgun (WGS) entry which is preliminary data.</text>
</comment>
<sequence length="215" mass="24797">MNAKVKKRMTPFVKIFTRYLWATSKSELGINKKTSNPLIGIGDKMFITKDINSATVAYFKKIVLRKLLIAFSFQPQSNNEAITDLLKSVNHYGFDLPSELELDLYGMLMKFKNDLEKDELTALYFWGLDQKYMCYFENFLNESDTYSEKEFDGEFGRSLAYKVYEPNASGLEEDTIEELKALLCDFAGEFDLSIVDEHTCKDILETMETYCLAAN</sequence>
<protein>
    <submittedName>
        <fullName evidence="1">Uncharacterized protein</fullName>
    </submittedName>
</protein>
<evidence type="ECO:0000313" key="2">
    <source>
        <dbReference type="Proteomes" id="UP000284189"/>
    </source>
</evidence>
<organism evidence="1 2">
    <name type="scientific">Flagellimonas aequoris</name>
    <dbReference type="NCBI Taxonomy" id="2306997"/>
    <lineage>
        <taxon>Bacteria</taxon>
        <taxon>Pseudomonadati</taxon>
        <taxon>Bacteroidota</taxon>
        <taxon>Flavobacteriia</taxon>
        <taxon>Flavobacteriales</taxon>
        <taxon>Flavobacteriaceae</taxon>
        <taxon>Flagellimonas</taxon>
    </lineage>
</organism>
<dbReference type="EMBL" id="QXFJ01000009">
    <property type="protein sequence ID" value="RIV73257.1"/>
    <property type="molecule type" value="Genomic_DNA"/>
</dbReference>
<name>A0A418NBY3_9FLAO</name>
<accession>A0A418NBY3</accession>
<reference evidence="1 2" key="1">
    <citation type="submission" date="2018-08" db="EMBL/GenBank/DDBJ databases">
        <title>Proposal of Muricauda 72 sp.nov. and Muricauda NH166 sp.nov., isolated from seawater.</title>
        <authorList>
            <person name="Cheng H."/>
            <person name="Wu Y.-H."/>
            <person name="Guo L.-L."/>
            <person name="Xu X.-W."/>
        </authorList>
    </citation>
    <scope>NUCLEOTIDE SEQUENCE [LARGE SCALE GENOMIC DNA]</scope>
    <source>
        <strain evidence="1 2">NH166</strain>
    </source>
</reference>
<gene>
    <name evidence="1" type="ORF">D2U88_03710</name>
</gene>
<proteinExistence type="predicted"/>